<protein>
    <submittedName>
        <fullName evidence="2">Transglutaminase-like putative cysteine protease</fullName>
    </submittedName>
</protein>
<dbReference type="SUPFAM" id="SSF54001">
    <property type="entry name" value="Cysteine proteinases"/>
    <property type="match status" value="1"/>
</dbReference>
<dbReference type="Gene3D" id="3.10.620.30">
    <property type="match status" value="1"/>
</dbReference>
<accession>A0A841BZB1</accession>
<dbReference type="GO" id="GO:0008233">
    <property type="term" value="F:peptidase activity"/>
    <property type="evidence" value="ECO:0007669"/>
    <property type="project" value="UniProtKB-KW"/>
</dbReference>
<keyword evidence="2" id="KW-0378">Hydrolase</keyword>
<keyword evidence="2" id="KW-0645">Protease</keyword>
<name>A0A841BZB1_9ACTN</name>
<dbReference type="Pfam" id="PF08379">
    <property type="entry name" value="Bact_transglu_N"/>
    <property type="match status" value="1"/>
</dbReference>
<organism evidence="2 3">
    <name type="scientific">Allocatelliglobosispora scoriae</name>
    <dbReference type="NCBI Taxonomy" id="643052"/>
    <lineage>
        <taxon>Bacteria</taxon>
        <taxon>Bacillati</taxon>
        <taxon>Actinomycetota</taxon>
        <taxon>Actinomycetes</taxon>
        <taxon>Micromonosporales</taxon>
        <taxon>Micromonosporaceae</taxon>
        <taxon>Allocatelliglobosispora</taxon>
    </lineage>
</organism>
<dbReference type="InterPro" id="IPR002931">
    <property type="entry name" value="Transglutaminase-like"/>
</dbReference>
<dbReference type="Proteomes" id="UP000587527">
    <property type="component" value="Unassembled WGS sequence"/>
</dbReference>
<proteinExistence type="predicted"/>
<dbReference type="RefSeq" id="WP_312875453.1">
    <property type="nucleotide sequence ID" value="NZ_JACHMN010000003.1"/>
</dbReference>
<gene>
    <name evidence="2" type="ORF">F4553_006262</name>
</gene>
<comment type="caution">
    <text evidence="2">The sequence shown here is derived from an EMBL/GenBank/DDBJ whole genome shotgun (WGS) entry which is preliminary data.</text>
</comment>
<dbReference type="AlphaFoldDB" id="A0A841BZB1"/>
<dbReference type="InterPro" id="IPR013589">
    <property type="entry name" value="Bac_transglu_N"/>
</dbReference>
<dbReference type="EMBL" id="JACHMN010000003">
    <property type="protein sequence ID" value="MBB5872828.1"/>
    <property type="molecule type" value="Genomic_DNA"/>
</dbReference>
<dbReference type="GO" id="GO:0006508">
    <property type="term" value="P:proteolysis"/>
    <property type="evidence" value="ECO:0007669"/>
    <property type="project" value="UniProtKB-KW"/>
</dbReference>
<dbReference type="SMART" id="SM00460">
    <property type="entry name" value="TGc"/>
    <property type="match status" value="1"/>
</dbReference>
<dbReference type="PANTHER" id="PTHR33490:SF6">
    <property type="entry name" value="SLL1049 PROTEIN"/>
    <property type="match status" value="1"/>
</dbReference>
<reference evidence="2 3" key="1">
    <citation type="submission" date="2020-08" db="EMBL/GenBank/DDBJ databases">
        <title>Sequencing the genomes of 1000 actinobacteria strains.</title>
        <authorList>
            <person name="Klenk H.-P."/>
        </authorList>
    </citation>
    <scope>NUCLEOTIDE SEQUENCE [LARGE SCALE GENOMIC DNA]</scope>
    <source>
        <strain evidence="2 3">DSM 45362</strain>
    </source>
</reference>
<dbReference type="InterPro" id="IPR038765">
    <property type="entry name" value="Papain-like_cys_pep_sf"/>
</dbReference>
<keyword evidence="3" id="KW-1185">Reference proteome</keyword>
<sequence>MNGGYVGSPGWRLQIRHRTGMQYAGLVGSSYNEARMSPTIEPRQSVLDSRITVWPSARTFAYRDYWGTTVTAFDVQVSHESLEVIADATVETLVATPARSNGIGWDDLDRPAVAERWPELLLPTPRTALDEELTELATSMRAAFKTPDEAARAVCELVRQEITYASGTTGVQTDAVQVWRQRLGVCQDLSHLAIALLRTMGLPARYVSGYLHPTPNAPLGQPVAGQSHAWVEWWTGDWHAYDPTNGVGVGERHVVVGRGRDYGDVPPLKGVYAGPPNTSQTVEVTLTRVR</sequence>
<evidence type="ECO:0000313" key="3">
    <source>
        <dbReference type="Proteomes" id="UP000587527"/>
    </source>
</evidence>
<dbReference type="Pfam" id="PF01841">
    <property type="entry name" value="Transglut_core"/>
    <property type="match status" value="1"/>
</dbReference>
<dbReference type="PANTHER" id="PTHR33490">
    <property type="entry name" value="BLR5614 PROTEIN-RELATED"/>
    <property type="match status" value="1"/>
</dbReference>
<evidence type="ECO:0000313" key="2">
    <source>
        <dbReference type="EMBL" id="MBB5872828.1"/>
    </source>
</evidence>
<evidence type="ECO:0000259" key="1">
    <source>
        <dbReference type="SMART" id="SM00460"/>
    </source>
</evidence>
<feature type="domain" description="Transglutaminase-like" evidence="1">
    <location>
        <begin position="178"/>
        <end position="245"/>
    </location>
</feature>